<protein>
    <submittedName>
        <fullName evidence="6">DNA-binding beta-propeller fold protein YncE</fullName>
    </submittedName>
</protein>
<dbReference type="RefSeq" id="WP_053549656.1">
    <property type="nucleotide sequence ID" value="NZ_CP010802.1"/>
</dbReference>
<name>A0A0M4DFE9_9BACT</name>
<dbReference type="Gene3D" id="2.120.10.30">
    <property type="entry name" value="TolB, C-terminal domain"/>
    <property type="match status" value="2"/>
</dbReference>
<dbReference type="Proteomes" id="UP000057158">
    <property type="component" value="Chromosome"/>
</dbReference>
<feature type="repeat" description="NHL" evidence="3">
    <location>
        <begin position="116"/>
        <end position="159"/>
    </location>
</feature>
<evidence type="ECO:0000256" key="4">
    <source>
        <dbReference type="SAM" id="SignalP"/>
    </source>
</evidence>
<feature type="chain" id="PRO_5005792496" evidence="4">
    <location>
        <begin position="29"/>
        <end position="954"/>
    </location>
</feature>
<dbReference type="SUPFAM" id="SSF69318">
    <property type="entry name" value="Integrin alpha N-terminal domain"/>
    <property type="match status" value="1"/>
</dbReference>
<dbReference type="InterPro" id="IPR013517">
    <property type="entry name" value="FG-GAP"/>
</dbReference>
<keyword evidence="1 4" id="KW-0732">Signal</keyword>
<keyword evidence="6" id="KW-0238">DNA-binding</keyword>
<dbReference type="Gene3D" id="2.60.40.10">
    <property type="entry name" value="Immunoglobulins"/>
    <property type="match status" value="1"/>
</dbReference>
<dbReference type="AlphaFoldDB" id="A0A0M4DFE9"/>
<dbReference type="GO" id="GO:0003677">
    <property type="term" value="F:DNA binding"/>
    <property type="evidence" value="ECO:0007669"/>
    <property type="project" value="UniProtKB-KW"/>
</dbReference>
<organism evidence="6 7">
    <name type="scientific">Desulfuromonas soudanensis</name>
    <dbReference type="NCBI Taxonomy" id="1603606"/>
    <lineage>
        <taxon>Bacteria</taxon>
        <taxon>Pseudomonadati</taxon>
        <taxon>Thermodesulfobacteriota</taxon>
        <taxon>Desulfuromonadia</taxon>
        <taxon>Desulfuromonadales</taxon>
        <taxon>Desulfuromonadaceae</taxon>
        <taxon>Desulfuromonas</taxon>
    </lineage>
</organism>
<feature type="domain" description="PEGA" evidence="5">
    <location>
        <begin position="521"/>
        <end position="591"/>
    </location>
</feature>
<evidence type="ECO:0000256" key="3">
    <source>
        <dbReference type="PROSITE-ProRule" id="PRU00504"/>
    </source>
</evidence>
<sequence length="954" mass="98354">MKRSNTKICLIAVFSLLLSVIWQNPADAATAPTIAPLGQIRDGLSTPSKIAVDAQGALYVADVTKRAVVKYSKHGELLRQYTGLAFSGIGLAVTPDGGVLYVADRHAVSRVDGATGTLLGQLGQGAGEFAEVSDLALDAAGFVFVADAGNKKVRVYDPAGLFQYEITGVGTATGQFVGMTSLAIDQAASTVYVAHAMGKVEAFDLAGTYLRTLNGATDFGPKAIFEIAGITFDGAGRLYLFDSMNSFMVVKDLAGPYLSTFAEGGFASGQIKNPLDALFDPATGRLFVSCSDGRVEIFGIDGAVNPAPPVANSAPGAPSLIAPTSGQELVTATPQLQLGNAVDADNDPLTYDVMILDGAGAVVAESLAQAEGAENTQVAVNESLADNLYSWKARACDALACSEWSATVSFYVNAVNEAPAAPILASPLLGETLDADGLLSWGAAADSDPFDQITYRLEVSDAFGAEIAVQTLGGTEVALGELADYLALEDGGTYFWKVAAVDDKGLAAVSDPGNFVFDTTLLRVTANMPGARVYLGGNHGYAGRFLGETPLELRTFPEGTSSLVIERSGFEPFVAQVQLAYQDNATVQADLLPAMTPADFKGQTLKNGHTSIRVSSKGAPCYVDFNNDGQSDLLVVDTACRLLLYTGVVGGTSPLVLDNVVLEGLAPGAVPFVADWDNDGKKDLVIGFSDGSLRLYLNEGSESAPSFGEGAYLQVAGANLAVCGDAVPVVADFNGDGKKDLLVGSSAGEVALYLNVAEDAAPAFAAVQGLVAGLSGAVAPIFVDWDADGKRDLLLAADGRLFVAEPQVDGSYLPVPVLVVGAVQGTDTVKGDKKGNKGQGRTTSGPAATSLRIAAVDVDDTAGKDLIVCDESGEIKLFCSAGKECLPAFGTALLDKVAQIGELIGEDAALQVKLAAVETLVKSGKYPAAADLAGQMPCGGPALQAVNELVALLK</sequence>
<keyword evidence="7" id="KW-1185">Reference proteome</keyword>
<dbReference type="Pfam" id="PF13517">
    <property type="entry name" value="FG-GAP_3"/>
    <property type="match status" value="1"/>
</dbReference>
<dbReference type="PROSITE" id="PS51125">
    <property type="entry name" value="NHL"/>
    <property type="match status" value="2"/>
</dbReference>
<dbReference type="PANTHER" id="PTHR24104:SF25">
    <property type="entry name" value="PROTEIN LIN-41"/>
    <property type="match status" value="1"/>
</dbReference>
<dbReference type="Gene3D" id="2.130.10.130">
    <property type="entry name" value="Integrin alpha, N-terminal"/>
    <property type="match status" value="1"/>
</dbReference>
<dbReference type="Pfam" id="PF17170">
    <property type="entry name" value="DUF5128"/>
    <property type="match status" value="1"/>
</dbReference>
<dbReference type="PANTHER" id="PTHR24104">
    <property type="entry name" value="E3 UBIQUITIN-PROTEIN LIGASE NHLRC1-RELATED"/>
    <property type="match status" value="1"/>
</dbReference>
<reference evidence="6 7" key="1">
    <citation type="submission" date="2015-07" db="EMBL/GenBank/DDBJ databases">
        <title>Isolation and Genomic Characterization of a Novel Halophilic Metal-Reducing Deltaproteobacterium from the Deep Subsurface.</title>
        <authorList>
            <person name="Badalamenti J.P."/>
            <person name="Summers Z.M."/>
            <person name="Gralnick J.A."/>
            <person name="Bond D.R."/>
        </authorList>
    </citation>
    <scope>NUCLEOTIDE SEQUENCE [LARGE SCALE GENOMIC DNA]</scope>
    <source>
        <strain evidence="6 7">WTL</strain>
    </source>
</reference>
<dbReference type="OrthoDB" id="5504302at2"/>
<evidence type="ECO:0000313" key="7">
    <source>
        <dbReference type="Proteomes" id="UP000057158"/>
    </source>
</evidence>
<dbReference type="InterPro" id="IPR013229">
    <property type="entry name" value="PEGA"/>
</dbReference>
<proteinExistence type="predicted"/>
<dbReference type="InterPro" id="IPR050952">
    <property type="entry name" value="TRIM-NHL_E3_ligases"/>
</dbReference>
<evidence type="ECO:0000313" key="6">
    <source>
        <dbReference type="EMBL" id="ALC15450.1"/>
    </source>
</evidence>
<gene>
    <name evidence="6" type="ORF">DSOUD_0662</name>
</gene>
<evidence type="ECO:0000259" key="5">
    <source>
        <dbReference type="Pfam" id="PF08308"/>
    </source>
</evidence>
<dbReference type="SUPFAM" id="SSF63829">
    <property type="entry name" value="Calcium-dependent phosphotriesterase"/>
    <property type="match status" value="1"/>
</dbReference>
<dbReference type="STRING" id="1603606.DSOUD_0662"/>
<dbReference type="InterPro" id="IPR028994">
    <property type="entry name" value="Integrin_alpha_N"/>
</dbReference>
<evidence type="ECO:0000256" key="2">
    <source>
        <dbReference type="ARBA" id="ARBA00022737"/>
    </source>
</evidence>
<accession>A0A0M4DFE9</accession>
<keyword evidence="2" id="KW-0677">Repeat</keyword>
<dbReference type="PATRIC" id="fig|1603606.3.peg.719"/>
<dbReference type="CDD" id="cd05819">
    <property type="entry name" value="NHL"/>
    <property type="match status" value="1"/>
</dbReference>
<evidence type="ECO:0000256" key="1">
    <source>
        <dbReference type="ARBA" id="ARBA00022729"/>
    </source>
</evidence>
<feature type="repeat" description="NHL" evidence="3">
    <location>
        <begin position="42"/>
        <end position="74"/>
    </location>
</feature>
<dbReference type="Pfam" id="PF08308">
    <property type="entry name" value="PEGA"/>
    <property type="match status" value="1"/>
</dbReference>
<dbReference type="GO" id="GO:0008270">
    <property type="term" value="F:zinc ion binding"/>
    <property type="evidence" value="ECO:0007669"/>
    <property type="project" value="UniProtKB-KW"/>
</dbReference>
<dbReference type="EMBL" id="CP010802">
    <property type="protein sequence ID" value="ALC15450.1"/>
    <property type="molecule type" value="Genomic_DNA"/>
</dbReference>
<feature type="signal peptide" evidence="4">
    <location>
        <begin position="1"/>
        <end position="28"/>
    </location>
</feature>
<dbReference type="InterPro" id="IPR013783">
    <property type="entry name" value="Ig-like_fold"/>
</dbReference>
<dbReference type="InterPro" id="IPR011042">
    <property type="entry name" value="6-blade_b-propeller_TolB-like"/>
</dbReference>
<dbReference type="InterPro" id="IPR001258">
    <property type="entry name" value="NHL_repeat"/>
</dbReference>
<dbReference type="KEGG" id="des:DSOUD_0662"/>